<protein>
    <submittedName>
        <fullName evidence="2">General stress protein</fullName>
    </submittedName>
</protein>
<reference evidence="2 3" key="1">
    <citation type="submission" date="2015-08" db="EMBL/GenBank/DDBJ databases">
        <authorList>
            <person name="Babu N.S."/>
            <person name="Beckwith C.J."/>
            <person name="Beseler K.G."/>
            <person name="Brison A."/>
            <person name="Carone J.V."/>
            <person name="Caskin T.P."/>
            <person name="Diamond M."/>
            <person name="Durham M.E."/>
            <person name="Foxe J.M."/>
            <person name="Go M."/>
            <person name="Henderson B.A."/>
            <person name="Jones I.B."/>
            <person name="McGettigan J.A."/>
            <person name="Micheletti S.J."/>
            <person name="Nasrallah M.E."/>
            <person name="Ortiz D."/>
            <person name="Piller C.R."/>
            <person name="Privatt S.R."/>
            <person name="Schneider S.L."/>
            <person name="Sharp S."/>
            <person name="Smith T.C."/>
            <person name="Stanton J.D."/>
            <person name="Ullery H.E."/>
            <person name="Wilson R.J."/>
            <person name="Serrano M.G."/>
            <person name="Buck G."/>
            <person name="Lee V."/>
            <person name="Wang Y."/>
            <person name="Carvalho R."/>
            <person name="Voegtly L."/>
            <person name="Shi R."/>
            <person name="Duckworth R."/>
            <person name="Johnson A."/>
            <person name="Loviza R."/>
            <person name="Walstead R."/>
            <person name="Shah Z."/>
            <person name="Kiflezghi M."/>
            <person name="Wade K."/>
            <person name="Ball S.L."/>
            <person name="Bradley K.W."/>
            <person name="Asai D.J."/>
            <person name="Bowman C.A."/>
            <person name="Russell D.A."/>
            <person name="Pope W.H."/>
            <person name="Jacobs-Sera D."/>
            <person name="Hendrix R.W."/>
            <person name="Hatfull G.F."/>
        </authorList>
    </citation>
    <scope>NUCLEOTIDE SEQUENCE [LARGE SCALE GENOMIC DNA]</scope>
    <source>
        <strain evidence="2 3">DSM 27648</strain>
    </source>
</reference>
<dbReference type="Proteomes" id="UP000064967">
    <property type="component" value="Chromosome"/>
</dbReference>
<organism evidence="2 3">
    <name type="scientific">Labilithrix luteola</name>
    <dbReference type="NCBI Taxonomy" id="1391654"/>
    <lineage>
        <taxon>Bacteria</taxon>
        <taxon>Pseudomonadati</taxon>
        <taxon>Myxococcota</taxon>
        <taxon>Polyangia</taxon>
        <taxon>Polyangiales</taxon>
        <taxon>Labilitrichaceae</taxon>
        <taxon>Labilithrix</taxon>
    </lineage>
</organism>
<proteinExistence type="predicted"/>
<evidence type="ECO:0000313" key="3">
    <source>
        <dbReference type="Proteomes" id="UP000064967"/>
    </source>
</evidence>
<dbReference type="RefSeq" id="WP_240488586.1">
    <property type="nucleotide sequence ID" value="NZ_CP012333.1"/>
</dbReference>
<feature type="region of interest" description="Disordered" evidence="1">
    <location>
        <begin position="1"/>
        <end position="66"/>
    </location>
</feature>
<accession>A0A0K1PZD8</accession>
<feature type="region of interest" description="Disordered" evidence="1">
    <location>
        <begin position="84"/>
        <end position="132"/>
    </location>
</feature>
<dbReference type="EMBL" id="CP012333">
    <property type="protein sequence ID" value="AKU98900.1"/>
    <property type="molecule type" value="Genomic_DNA"/>
</dbReference>
<dbReference type="KEGG" id="llu:AKJ09_05564"/>
<dbReference type="InterPro" id="IPR019626">
    <property type="entry name" value="Stress-induced_KGG_rpt"/>
</dbReference>
<evidence type="ECO:0000313" key="2">
    <source>
        <dbReference type="EMBL" id="AKU98900.1"/>
    </source>
</evidence>
<gene>
    <name evidence="2" type="ORF">AKJ09_05564</name>
</gene>
<sequence>MCANAHDPTKPGGTPEEGENPTAPKASTDPNKPEKTEGAEAEPLAFAPPENPPAEKPKQRRGFAAMDRAKVRAIAMLGGAAVHRKGTAHRFSHEEAREAGRKGGLAPHRVRGRKLPAQENNAEAPAEGKKEG</sequence>
<feature type="compositionally biased region" description="Basic and acidic residues" evidence="1">
    <location>
        <begin position="91"/>
        <end position="101"/>
    </location>
</feature>
<keyword evidence="3" id="KW-1185">Reference proteome</keyword>
<evidence type="ECO:0000256" key="1">
    <source>
        <dbReference type="SAM" id="MobiDB-lite"/>
    </source>
</evidence>
<dbReference type="STRING" id="1391654.AKJ09_05564"/>
<dbReference type="Pfam" id="PF10685">
    <property type="entry name" value="KGG"/>
    <property type="match status" value="1"/>
</dbReference>
<dbReference type="AlphaFoldDB" id="A0A0K1PZD8"/>
<name>A0A0K1PZD8_9BACT</name>